<sequence>MTVMHEIRITPAYVNSGALYLGPEIVRVGAMTPGPVTVLVHGAPGLSFIGRLNAGHGVGGLRRLHDALGLHAGQSLQIIVESPNTIIIVQVDAGNIQDKSVARGRRARGIKYRPLSAVHKEFIAAEICRLVRIARDAAHPSWRTARFLIDSLLWCWTADGIDDSGDAGRDKLKYSFEHQRHTRAAKDLWTSNGRRPTGLRHDHAVPRKELLRCLLESPQPRAEPETLELLERLCFAIIITKDEDTRFKGSLRDTMPLPWSCDARGEQRFDRYRAVGLRDDIIEP</sequence>
<dbReference type="EMBL" id="JEME01003284">
    <property type="protein sequence ID" value="KYG01440.1"/>
    <property type="molecule type" value="Genomic_DNA"/>
</dbReference>
<dbReference type="AlphaFoldDB" id="A0A150T9R6"/>
<protein>
    <submittedName>
        <fullName evidence="1">Uncharacterized protein</fullName>
    </submittedName>
</protein>
<evidence type="ECO:0000313" key="1">
    <source>
        <dbReference type="EMBL" id="KYG01440.1"/>
    </source>
</evidence>
<name>A0A150T9R6_SORCE</name>
<accession>A0A150T9R6</accession>
<dbReference type="Proteomes" id="UP000075502">
    <property type="component" value="Unassembled WGS sequence"/>
</dbReference>
<reference evidence="1 2" key="1">
    <citation type="submission" date="2014-02" db="EMBL/GenBank/DDBJ databases">
        <title>The small core and large imbalanced accessory genome model reveals a collaborative survival strategy of Sorangium cellulosum strains in nature.</title>
        <authorList>
            <person name="Han K."/>
            <person name="Peng R."/>
            <person name="Blom J."/>
            <person name="Li Y.-Z."/>
        </authorList>
    </citation>
    <scope>NUCLEOTIDE SEQUENCE [LARGE SCALE GENOMIC DNA]</scope>
    <source>
        <strain evidence="1 2">So0007-03</strain>
    </source>
</reference>
<evidence type="ECO:0000313" key="2">
    <source>
        <dbReference type="Proteomes" id="UP000075502"/>
    </source>
</evidence>
<comment type="caution">
    <text evidence="1">The sequence shown here is derived from an EMBL/GenBank/DDBJ whole genome shotgun (WGS) entry which is preliminary data.</text>
</comment>
<gene>
    <name evidence="1" type="ORF">BE21_56535</name>
</gene>
<organism evidence="1 2">
    <name type="scientific">Sorangium cellulosum</name>
    <name type="common">Polyangium cellulosum</name>
    <dbReference type="NCBI Taxonomy" id="56"/>
    <lineage>
        <taxon>Bacteria</taxon>
        <taxon>Pseudomonadati</taxon>
        <taxon>Myxococcota</taxon>
        <taxon>Polyangia</taxon>
        <taxon>Polyangiales</taxon>
        <taxon>Polyangiaceae</taxon>
        <taxon>Sorangium</taxon>
    </lineage>
</organism>
<proteinExistence type="predicted"/>